<dbReference type="KEGG" id="sle:sle_00730"/>
<sequence>MKIDRMYGRRLGRATAAVATAVALFVLLSSAQATALDASPGKAEFTYGPPQVSEGGDSVAWHWRITNPGDTAVHKVVMTHRLTPPLRVARVSNPCKVAEPSVRCEYGTLQPGQQVEGDLVADLPDDTHGTVDIKGRITWLNEPSR</sequence>
<dbReference type="RefSeq" id="WP_029381913.1">
    <property type="nucleotide sequence ID" value="NZ_AZSD01000071.1"/>
</dbReference>
<feature type="chain" id="PRO_5038522056" description="DUF11 domain-containing protein" evidence="1">
    <location>
        <begin position="36"/>
        <end position="145"/>
    </location>
</feature>
<dbReference type="EMBL" id="LN831790">
    <property type="protein sequence ID" value="CQR59535.1"/>
    <property type="molecule type" value="Genomic_DNA"/>
</dbReference>
<evidence type="ECO:0000313" key="2">
    <source>
        <dbReference type="EMBL" id="CQR59535.1"/>
    </source>
</evidence>
<gene>
    <name evidence="2" type="primary">sle_00730</name>
</gene>
<evidence type="ECO:0000256" key="1">
    <source>
        <dbReference type="SAM" id="SignalP"/>
    </source>
</evidence>
<feature type="signal peptide" evidence="1">
    <location>
        <begin position="1"/>
        <end position="35"/>
    </location>
</feature>
<evidence type="ECO:0008006" key="4">
    <source>
        <dbReference type="Google" id="ProtNLM"/>
    </source>
</evidence>
<keyword evidence="1" id="KW-0732">Signal</keyword>
<name>A0A0F7VLF3_STRLW</name>
<evidence type="ECO:0000313" key="3">
    <source>
        <dbReference type="Proteomes" id="UP000035016"/>
    </source>
</evidence>
<organism evidence="2 3">
    <name type="scientific">Streptomyces leeuwenhoekii</name>
    <dbReference type="NCBI Taxonomy" id="1437453"/>
    <lineage>
        <taxon>Bacteria</taxon>
        <taxon>Bacillati</taxon>
        <taxon>Actinomycetota</taxon>
        <taxon>Actinomycetes</taxon>
        <taxon>Kitasatosporales</taxon>
        <taxon>Streptomycetaceae</taxon>
        <taxon>Streptomyces</taxon>
    </lineage>
</organism>
<proteinExistence type="predicted"/>
<dbReference type="Proteomes" id="UP000035016">
    <property type="component" value="Chromosome Chromosome"/>
</dbReference>
<reference evidence="2 3" key="1">
    <citation type="submission" date="2015-02" db="EMBL/GenBank/DDBJ databases">
        <authorList>
            <person name="Gomez-Escribano P.J."/>
        </authorList>
    </citation>
    <scope>NUCLEOTIDE SEQUENCE [LARGE SCALE GENOMIC DNA]</scope>
    <source>
        <strain evidence="3">C34 (DSM 42122 / NRRL B-24963)</strain>
    </source>
</reference>
<accession>A0A0F7VLF3</accession>
<dbReference type="AlphaFoldDB" id="A0A0F7VLF3"/>
<protein>
    <recommendedName>
        <fullName evidence="4">DUF11 domain-containing protein</fullName>
    </recommendedName>
</protein>